<dbReference type="SMART" id="SM00354">
    <property type="entry name" value="HTH_LACI"/>
    <property type="match status" value="1"/>
</dbReference>
<evidence type="ECO:0000256" key="1">
    <source>
        <dbReference type="ARBA" id="ARBA00023015"/>
    </source>
</evidence>
<evidence type="ECO:0000256" key="3">
    <source>
        <dbReference type="ARBA" id="ARBA00023163"/>
    </source>
</evidence>
<feature type="domain" description="HTH lacI-type" evidence="5">
    <location>
        <begin position="23"/>
        <end position="78"/>
    </location>
</feature>
<dbReference type="CDD" id="cd01392">
    <property type="entry name" value="HTH_LacI"/>
    <property type="match status" value="1"/>
</dbReference>
<keyword evidence="7" id="KW-1185">Reference proteome</keyword>
<dbReference type="InterPro" id="IPR028082">
    <property type="entry name" value="Peripla_BP_I"/>
</dbReference>
<evidence type="ECO:0000256" key="4">
    <source>
        <dbReference type="SAM" id="MobiDB-lite"/>
    </source>
</evidence>
<dbReference type="EMBL" id="BAAAND010000008">
    <property type="protein sequence ID" value="GAA1594910.1"/>
    <property type="molecule type" value="Genomic_DNA"/>
</dbReference>
<dbReference type="SUPFAM" id="SSF47413">
    <property type="entry name" value="lambda repressor-like DNA-binding domains"/>
    <property type="match status" value="1"/>
</dbReference>
<dbReference type="PANTHER" id="PTHR30146">
    <property type="entry name" value="LACI-RELATED TRANSCRIPTIONAL REPRESSOR"/>
    <property type="match status" value="1"/>
</dbReference>
<evidence type="ECO:0000259" key="5">
    <source>
        <dbReference type="PROSITE" id="PS50932"/>
    </source>
</evidence>
<keyword evidence="2 6" id="KW-0238">DNA-binding</keyword>
<proteinExistence type="predicted"/>
<reference evidence="6 7" key="1">
    <citation type="journal article" date="2019" name="Int. J. Syst. Evol. Microbiol.">
        <title>The Global Catalogue of Microorganisms (GCM) 10K type strain sequencing project: providing services to taxonomists for standard genome sequencing and annotation.</title>
        <authorList>
            <consortium name="The Broad Institute Genomics Platform"/>
            <consortium name="The Broad Institute Genome Sequencing Center for Infectious Disease"/>
            <person name="Wu L."/>
            <person name="Ma J."/>
        </authorList>
    </citation>
    <scope>NUCLEOTIDE SEQUENCE [LARGE SCALE GENOMIC DNA]</scope>
    <source>
        <strain evidence="6 7">JCM 14304</strain>
    </source>
</reference>
<organism evidence="6 7">
    <name type="scientific">Kribbella karoonensis</name>
    <dbReference type="NCBI Taxonomy" id="324851"/>
    <lineage>
        <taxon>Bacteria</taxon>
        <taxon>Bacillati</taxon>
        <taxon>Actinomycetota</taxon>
        <taxon>Actinomycetes</taxon>
        <taxon>Propionibacteriales</taxon>
        <taxon>Kribbellaceae</taxon>
        <taxon>Kribbella</taxon>
    </lineage>
</organism>
<accession>A0ABN2E370</accession>
<dbReference type="PROSITE" id="PS50932">
    <property type="entry name" value="HTH_LACI_2"/>
    <property type="match status" value="1"/>
</dbReference>
<dbReference type="PANTHER" id="PTHR30146:SF138">
    <property type="entry name" value="TRANSCRIPTIONAL REGULATORY PROTEIN"/>
    <property type="match status" value="1"/>
</dbReference>
<evidence type="ECO:0000313" key="7">
    <source>
        <dbReference type="Proteomes" id="UP001500190"/>
    </source>
</evidence>
<dbReference type="InterPro" id="IPR046335">
    <property type="entry name" value="LacI/GalR-like_sensor"/>
</dbReference>
<keyword evidence="1" id="KW-0805">Transcription regulation</keyword>
<evidence type="ECO:0000313" key="6">
    <source>
        <dbReference type="EMBL" id="GAA1594910.1"/>
    </source>
</evidence>
<dbReference type="InterPro" id="IPR010982">
    <property type="entry name" value="Lambda_DNA-bd_dom_sf"/>
</dbReference>
<dbReference type="InterPro" id="IPR000843">
    <property type="entry name" value="HTH_LacI"/>
</dbReference>
<dbReference type="Proteomes" id="UP001500190">
    <property type="component" value="Unassembled WGS sequence"/>
</dbReference>
<dbReference type="CDD" id="cd06279">
    <property type="entry name" value="PBP1_LacI-like"/>
    <property type="match status" value="1"/>
</dbReference>
<feature type="region of interest" description="Disordered" evidence="4">
    <location>
        <begin position="1"/>
        <end position="21"/>
    </location>
</feature>
<sequence length="373" mass="39978">MSPRQGRQTPEADPPSAQPQRRATLKLVAESLGVSITTVSNAFSRPDQLSEALRERVLAEAARLGLSSPDAAARSLRLGRSASIGVMYTDRLSYAFSDPGAVLFLQGVSRVCEANGQQLVLIPSTSSADAAATAVGRSTIDGLIVYSVADDDPVLAAAIDRRMPLVLVDQPRIDSLPWIGVDDEKACRALAEHVVSLGHRRLAVIATEFDRDRAGGRATKARQEAITFSTTAARLRGYRAAVEKAGLSWQGVPVVEARENSEDNGYRLATALLRVKNRPTAILAMTDQLALGALRAAERRGFIVPDDVSIAGYDDIPAARVLTTVSQPHEEKGRRAAEQLLSLLAGRTSPPRHQELATTLRVRVTTGAPPRSE</sequence>
<dbReference type="SUPFAM" id="SSF53822">
    <property type="entry name" value="Periplasmic binding protein-like I"/>
    <property type="match status" value="1"/>
</dbReference>
<keyword evidence="3" id="KW-0804">Transcription</keyword>
<evidence type="ECO:0000256" key="2">
    <source>
        <dbReference type="ARBA" id="ARBA00023125"/>
    </source>
</evidence>
<dbReference type="GO" id="GO:0003677">
    <property type="term" value="F:DNA binding"/>
    <property type="evidence" value="ECO:0007669"/>
    <property type="project" value="UniProtKB-KW"/>
</dbReference>
<dbReference type="Gene3D" id="3.40.50.2300">
    <property type="match status" value="2"/>
</dbReference>
<dbReference type="Gene3D" id="1.10.260.40">
    <property type="entry name" value="lambda repressor-like DNA-binding domains"/>
    <property type="match status" value="1"/>
</dbReference>
<protein>
    <submittedName>
        <fullName evidence="6">LacI family DNA-binding transcriptional regulator</fullName>
    </submittedName>
</protein>
<comment type="caution">
    <text evidence="6">The sequence shown here is derived from an EMBL/GenBank/DDBJ whole genome shotgun (WGS) entry which is preliminary data.</text>
</comment>
<name>A0ABN2E370_9ACTN</name>
<dbReference type="Pfam" id="PF13377">
    <property type="entry name" value="Peripla_BP_3"/>
    <property type="match status" value="1"/>
</dbReference>
<gene>
    <name evidence="6" type="ORF">GCM10009742_47020</name>
</gene>